<reference evidence="2" key="1">
    <citation type="journal article" date="2022" name="Mol. Ecol. Resour.">
        <title>The genomes of chicory, endive, great burdock and yacon provide insights into Asteraceae palaeo-polyploidization history and plant inulin production.</title>
        <authorList>
            <person name="Fan W."/>
            <person name="Wang S."/>
            <person name="Wang H."/>
            <person name="Wang A."/>
            <person name="Jiang F."/>
            <person name="Liu H."/>
            <person name="Zhao H."/>
            <person name="Xu D."/>
            <person name="Zhang Y."/>
        </authorList>
    </citation>
    <scope>NUCLEOTIDE SEQUENCE [LARGE SCALE GENOMIC DNA]</scope>
    <source>
        <strain evidence="2">cv. Punajuju</strain>
    </source>
</reference>
<protein>
    <submittedName>
        <fullName evidence="1">Uncharacterized protein</fullName>
    </submittedName>
</protein>
<keyword evidence="2" id="KW-1185">Reference proteome</keyword>
<dbReference type="EMBL" id="CM042017">
    <property type="protein sequence ID" value="KAI3690394.1"/>
    <property type="molecule type" value="Genomic_DNA"/>
</dbReference>
<evidence type="ECO:0000313" key="2">
    <source>
        <dbReference type="Proteomes" id="UP001055811"/>
    </source>
</evidence>
<evidence type="ECO:0000313" key="1">
    <source>
        <dbReference type="EMBL" id="KAI3690394.1"/>
    </source>
</evidence>
<sequence length="446" mass="50583">MGDILRKLEAALEYQLQPLTIHLEDIISTTNNFAADKCIGKGELGDVYKGNLVLCKRHTTVALKRLKNKYWLEDCDSWKEVIMLSRYRHENIISVLGFCDENGEKILVYEYAPKRSLNMHLKNNELTWVRRLEISIGVARGLAYLHNPDGTQKRILHGNIRSSNILLDENWNAKLVDFGLIDFCDAKKNFTFIFNNVGRNWHCDRGTELLEKEADVYSLGMVLFEILCGGMHISHIHKPFIPLVRRFYEQDKLDEIVYGNIREEINPSSLEKFATIAYQCLEIESEKRPLPKEIVSALETALQYQVAPPCSKSSNISPPLCWEKTPGTVGSLWAVSDKEGNQSRAPNINITELESLFQKPAGFEKLKPEDVDLLYQDLASNCQIMVRELNIPPPEIIVTDATVMNCNNKLAADDRVYILLPPHISLHPRHGLGLLHTSGILGPAPL</sequence>
<dbReference type="Proteomes" id="UP001055811">
    <property type="component" value="Linkage Group LG09"/>
</dbReference>
<organism evidence="1 2">
    <name type="scientific">Cichorium intybus</name>
    <name type="common">Chicory</name>
    <dbReference type="NCBI Taxonomy" id="13427"/>
    <lineage>
        <taxon>Eukaryota</taxon>
        <taxon>Viridiplantae</taxon>
        <taxon>Streptophyta</taxon>
        <taxon>Embryophyta</taxon>
        <taxon>Tracheophyta</taxon>
        <taxon>Spermatophyta</taxon>
        <taxon>Magnoliopsida</taxon>
        <taxon>eudicotyledons</taxon>
        <taxon>Gunneridae</taxon>
        <taxon>Pentapetalae</taxon>
        <taxon>asterids</taxon>
        <taxon>campanulids</taxon>
        <taxon>Asterales</taxon>
        <taxon>Asteraceae</taxon>
        <taxon>Cichorioideae</taxon>
        <taxon>Cichorieae</taxon>
        <taxon>Cichoriinae</taxon>
        <taxon>Cichorium</taxon>
    </lineage>
</organism>
<proteinExistence type="predicted"/>
<comment type="caution">
    <text evidence="1">The sequence shown here is derived from an EMBL/GenBank/DDBJ whole genome shotgun (WGS) entry which is preliminary data.</text>
</comment>
<accession>A0ACB8YYC5</accession>
<reference evidence="1 2" key="2">
    <citation type="journal article" date="2022" name="Mol. Ecol. Resour.">
        <title>The genomes of chicory, endive, great burdock and yacon provide insights into Asteraceae paleo-polyploidization history and plant inulin production.</title>
        <authorList>
            <person name="Fan W."/>
            <person name="Wang S."/>
            <person name="Wang H."/>
            <person name="Wang A."/>
            <person name="Jiang F."/>
            <person name="Liu H."/>
            <person name="Zhao H."/>
            <person name="Xu D."/>
            <person name="Zhang Y."/>
        </authorList>
    </citation>
    <scope>NUCLEOTIDE SEQUENCE [LARGE SCALE GENOMIC DNA]</scope>
    <source>
        <strain evidence="2">cv. Punajuju</strain>
        <tissue evidence="1">Leaves</tissue>
    </source>
</reference>
<gene>
    <name evidence="1" type="ORF">L2E82_48418</name>
</gene>
<name>A0ACB8YYC5_CICIN</name>